<evidence type="ECO:0000313" key="1">
    <source>
        <dbReference type="EMBL" id="GGE20460.1"/>
    </source>
</evidence>
<accession>A0A917A012</accession>
<name>A0A917A012_9SPHN</name>
<comment type="caution">
    <text evidence="1">The sequence shown here is derived from an EMBL/GenBank/DDBJ whole genome shotgun (WGS) entry which is preliminary data.</text>
</comment>
<sequence>MVRSRTLPTGVTLLIRDRTLLVGTPRDGWRTYIDLAQMHPESTVTAGNTEDAMWMLAVDPRVKTVVVDSGTAPGTVAAIARWSRNGGPTVAVAGFEGGANGTVVAGIAGLLTLSLN</sequence>
<protein>
    <submittedName>
        <fullName evidence="1">Uncharacterized protein</fullName>
    </submittedName>
</protein>
<organism evidence="1 2">
    <name type="scientific">Sandarakinorhabdus glacialis</name>
    <dbReference type="NCBI Taxonomy" id="1614636"/>
    <lineage>
        <taxon>Bacteria</taxon>
        <taxon>Pseudomonadati</taxon>
        <taxon>Pseudomonadota</taxon>
        <taxon>Alphaproteobacteria</taxon>
        <taxon>Sphingomonadales</taxon>
        <taxon>Sphingosinicellaceae</taxon>
        <taxon>Sandarakinorhabdus</taxon>
    </lineage>
</organism>
<dbReference type="EMBL" id="BMJM01000014">
    <property type="protein sequence ID" value="GGE20460.1"/>
    <property type="molecule type" value="Genomic_DNA"/>
</dbReference>
<reference evidence="1" key="2">
    <citation type="submission" date="2020-09" db="EMBL/GenBank/DDBJ databases">
        <authorList>
            <person name="Sun Q."/>
            <person name="Zhou Y."/>
        </authorList>
    </citation>
    <scope>NUCLEOTIDE SEQUENCE</scope>
    <source>
        <strain evidence="1">CGMCC 1.15519</strain>
    </source>
</reference>
<dbReference type="Proteomes" id="UP000635071">
    <property type="component" value="Unassembled WGS sequence"/>
</dbReference>
<reference evidence="1" key="1">
    <citation type="journal article" date="2014" name="Int. J. Syst. Evol. Microbiol.">
        <title>Complete genome sequence of Corynebacterium casei LMG S-19264T (=DSM 44701T), isolated from a smear-ripened cheese.</title>
        <authorList>
            <consortium name="US DOE Joint Genome Institute (JGI-PGF)"/>
            <person name="Walter F."/>
            <person name="Albersmeier A."/>
            <person name="Kalinowski J."/>
            <person name="Ruckert C."/>
        </authorList>
    </citation>
    <scope>NUCLEOTIDE SEQUENCE</scope>
    <source>
        <strain evidence="1">CGMCC 1.15519</strain>
    </source>
</reference>
<evidence type="ECO:0000313" key="2">
    <source>
        <dbReference type="Proteomes" id="UP000635071"/>
    </source>
</evidence>
<gene>
    <name evidence="1" type="ORF">GCM10011529_28890</name>
</gene>
<dbReference type="AlphaFoldDB" id="A0A917A012"/>
<proteinExistence type="predicted"/>
<keyword evidence="2" id="KW-1185">Reference proteome</keyword>